<dbReference type="CDD" id="cd06558">
    <property type="entry name" value="crotonase-like"/>
    <property type="match status" value="1"/>
</dbReference>
<gene>
    <name evidence="6" type="ORF">QWJ41_19405</name>
</gene>
<evidence type="ECO:0000256" key="2">
    <source>
        <dbReference type="ARBA" id="ARBA00023239"/>
    </source>
</evidence>
<dbReference type="Gene3D" id="1.10.12.10">
    <property type="entry name" value="Lyase 2-enoyl-coa Hydratase, Chain A, domain 2"/>
    <property type="match status" value="1"/>
</dbReference>
<dbReference type="Pfam" id="PF00378">
    <property type="entry name" value="ECH_1"/>
    <property type="match status" value="1"/>
</dbReference>
<organism evidence="6 7">
    <name type="scientific">Nocardioides cremeus</name>
    <dbReference type="NCBI Taxonomy" id="3058044"/>
    <lineage>
        <taxon>Bacteria</taxon>
        <taxon>Bacillati</taxon>
        <taxon>Actinomycetota</taxon>
        <taxon>Actinomycetes</taxon>
        <taxon>Propionibacteriales</taxon>
        <taxon>Nocardioidaceae</taxon>
        <taxon>Nocardioides</taxon>
    </lineage>
</organism>
<sequence length="271" mass="28429">MSAVTQAAVTRIDKGPVAWLSLNRAEAMNALSERVLDALAAHLADIEDERDVRVVVVTATGRAFCAGADLKEVLGPDGKVDPVRLLAFEKGAAETFAMLASLPKPVIAALNGITMAGGLELALHCDLVVASADARLGDGHINYGLLPGAGGAARLPRVVGPTRAKYLAFTGELVTAKEAQAMGLVNEVVPADQLVTRAEELATTIARRSPSALRLFKQAIDDGLDQPLASALRLERLVTAEHLHSGDVDEGLRAFAEKRAPLFKTTSGGTR</sequence>
<evidence type="ECO:0000256" key="4">
    <source>
        <dbReference type="ARBA" id="ARBA00023717"/>
    </source>
</evidence>
<keyword evidence="2" id="KW-0456">Lyase</keyword>
<dbReference type="PROSITE" id="PS00166">
    <property type="entry name" value="ENOYL_COA_HYDRATASE"/>
    <property type="match status" value="1"/>
</dbReference>
<protein>
    <submittedName>
        <fullName evidence="6">Enoyl-CoA hydratase-related protein</fullName>
    </submittedName>
</protein>
<dbReference type="InterPro" id="IPR029045">
    <property type="entry name" value="ClpP/crotonase-like_dom_sf"/>
</dbReference>
<evidence type="ECO:0000256" key="3">
    <source>
        <dbReference type="ARBA" id="ARBA00023709"/>
    </source>
</evidence>
<evidence type="ECO:0000256" key="5">
    <source>
        <dbReference type="RuleBase" id="RU003707"/>
    </source>
</evidence>
<dbReference type="PANTHER" id="PTHR11941:SF54">
    <property type="entry name" value="ENOYL-COA HYDRATASE, MITOCHONDRIAL"/>
    <property type="match status" value="1"/>
</dbReference>
<dbReference type="SUPFAM" id="SSF52096">
    <property type="entry name" value="ClpP/crotonase"/>
    <property type="match status" value="1"/>
</dbReference>
<reference evidence="6" key="1">
    <citation type="submission" date="2023-06" db="EMBL/GenBank/DDBJ databases">
        <title>Genome sequence of Nocardioides sp. SOB44.</title>
        <authorList>
            <person name="Zhang G."/>
        </authorList>
    </citation>
    <scope>NUCLEOTIDE SEQUENCE</scope>
    <source>
        <strain evidence="6">SOB44</strain>
    </source>
</reference>
<dbReference type="InterPro" id="IPR018376">
    <property type="entry name" value="Enoyl-CoA_hyd/isom_CS"/>
</dbReference>
<dbReference type="Gene3D" id="3.90.226.10">
    <property type="entry name" value="2-enoyl-CoA Hydratase, Chain A, domain 1"/>
    <property type="match status" value="1"/>
</dbReference>
<evidence type="ECO:0000313" key="6">
    <source>
        <dbReference type="EMBL" id="MDO3397901.1"/>
    </source>
</evidence>
<name>A0ABT8TVM5_9ACTN</name>
<dbReference type="RefSeq" id="WP_056675146.1">
    <property type="nucleotide sequence ID" value="NZ_JAULSC010000031.1"/>
</dbReference>
<accession>A0ABT8TVM5</accession>
<evidence type="ECO:0000313" key="7">
    <source>
        <dbReference type="Proteomes" id="UP001168363"/>
    </source>
</evidence>
<comment type="catalytic activity">
    <reaction evidence="4">
        <text>a 4-saturated-(3S)-3-hydroxyacyl-CoA = a (3E)-enoyl-CoA + H2O</text>
        <dbReference type="Rhea" id="RHEA:20724"/>
        <dbReference type="ChEBI" id="CHEBI:15377"/>
        <dbReference type="ChEBI" id="CHEBI:58521"/>
        <dbReference type="ChEBI" id="CHEBI:137480"/>
        <dbReference type="EC" id="4.2.1.17"/>
    </reaction>
</comment>
<comment type="caution">
    <text evidence="6">The sequence shown here is derived from an EMBL/GenBank/DDBJ whole genome shotgun (WGS) entry which is preliminary data.</text>
</comment>
<dbReference type="InterPro" id="IPR014748">
    <property type="entry name" value="Enoyl-CoA_hydra_C"/>
</dbReference>
<dbReference type="PANTHER" id="PTHR11941">
    <property type="entry name" value="ENOYL-COA HYDRATASE-RELATED"/>
    <property type="match status" value="1"/>
</dbReference>
<proteinExistence type="inferred from homology"/>
<evidence type="ECO:0000256" key="1">
    <source>
        <dbReference type="ARBA" id="ARBA00005254"/>
    </source>
</evidence>
<keyword evidence="7" id="KW-1185">Reference proteome</keyword>
<dbReference type="Proteomes" id="UP001168363">
    <property type="component" value="Unassembled WGS sequence"/>
</dbReference>
<comment type="catalytic activity">
    <reaction evidence="3">
        <text>a (3S)-3-hydroxyacyl-CoA = a (2E)-enoyl-CoA + H2O</text>
        <dbReference type="Rhea" id="RHEA:16105"/>
        <dbReference type="ChEBI" id="CHEBI:15377"/>
        <dbReference type="ChEBI" id="CHEBI:57318"/>
        <dbReference type="ChEBI" id="CHEBI:58856"/>
        <dbReference type="EC" id="4.2.1.17"/>
    </reaction>
</comment>
<dbReference type="InterPro" id="IPR001753">
    <property type="entry name" value="Enoyl-CoA_hydra/iso"/>
</dbReference>
<comment type="similarity">
    <text evidence="1 5">Belongs to the enoyl-CoA hydratase/isomerase family.</text>
</comment>
<dbReference type="EMBL" id="JAULSC010000031">
    <property type="protein sequence ID" value="MDO3397901.1"/>
    <property type="molecule type" value="Genomic_DNA"/>
</dbReference>